<feature type="compositionally biased region" description="Basic and acidic residues" evidence="7">
    <location>
        <begin position="161"/>
        <end position="170"/>
    </location>
</feature>
<comment type="similarity">
    <text evidence="2">Belongs to the TMEM208 family.</text>
</comment>
<evidence type="ECO:0000256" key="7">
    <source>
        <dbReference type="SAM" id="MobiDB-lite"/>
    </source>
</evidence>
<dbReference type="EMBL" id="CAEQ01002192">
    <property type="protein sequence ID" value="CCD16198.1"/>
    <property type="molecule type" value="Genomic_DNA"/>
</dbReference>
<dbReference type="Proteomes" id="UP000000702">
    <property type="component" value="Unassembled WGS sequence"/>
</dbReference>
<comment type="subcellular location">
    <subcellularLocation>
        <location evidence="1">Endoplasmic reticulum membrane</location>
        <topology evidence="1">Multi-pass membrane protein</topology>
    </subcellularLocation>
</comment>
<keyword evidence="4" id="KW-0256">Endoplasmic reticulum</keyword>
<gene>
    <name evidence="9" type="ORF">TCIL3000_0_11470</name>
</gene>
<evidence type="ECO:0000313" key="10">
    <source>
        <dbReference type="Proteomes" id="UP000000702"/>
    </source>
</evidence>
<reference evidence="10" key="1">
    <citation type="submission" date="2011-07" db="EMBL/GenBank/DDBJ databases">
        <title>Divergent evolution of antigenic variation in African trypanosomes.</title>
        <authorList>
            <person name="Jackson A.P."/>
            <person name="Berry A."/>
            <person name="Allison H.C."/>
            <person name="Burton P."/>
            <person name="Anderson J."/>
            <person name="Aslett M."/>
            <person name="Brown R."/>
            <person name="Corton N."/>
            <person name="Harris D."/>
            <person name="Hauser H."/>
            <person name="Gamble J."/>
            <person name="Gilderthorp R."/>
            <person name="McQuillan J."/>
            <person name="Quail M.A."/>
            <person name="Sanders M."/>
            <person name="Van Tonder A."/>
            <person name="Ginger M.L."/>
            <person name="Donelson J.E."/>
            <person name="Field M.C."/>
            <person name="Barry J.D."/>
            <person name="Berriman M."/>
            <person name="Hertz-Fowler C."/>
        </authorList>
    </citation>
    <scope>NUCLEOTIDE SEQUENCE [LARGE SCALE GENOMIC DNA]</scope>
    <source>
        <strain evidence="10">IL3000</strain>
    </source>
</reference>
<keyword evidence="5 8" id="KW-1133">Transmembrane helix</keyword>
<keyword evidence="6 8" id="KW-0472">Membrane</keyword>
<feature type="transmembrane region" description="Helical" evidence="8">
    <location>
        <begin position="100"/>
        <end position="123"/>
    </location>
</feature>
<dbReference type="InterPro" id="IPR008506">
    <property type="entry name" value="SND2/TMEM208"/>
</dbReference>
<evidence type="ECO:0000313" key="9">
    <source>
        <dbReference type="EMBL" id="CCD16198.1"/>
    </source>
</evidence>
<dbReference type="PANTHER" id="PTHR13505:SF7">
    <property type="entry name" value="TRANSMEMBRANE PROTEIN 208"/>
    <property type="match status" value="1"/>
</dbReference>
<name>F9WFW8_TRYCI</name>
<dbReference type="VEuPathDB" id="TriTrypDB:TcIL3000_0_11470"/>
<protein>
    <submittedName>
        <fullName evidence="9">WGS project CAEQ00000000 data, annotated contig 430</fullName>
    </submittedName>
</protein>
<evidence type="ECO:0000256" key="3">
    <source>
        <dbReference type="ARBA" id="ARBA00022692"/>
    </source>
</evidence>
<evidence type="ECO:0000256" key="6">
    <source>
        <dbReference type="ARBA" id="ARBA00023136"/>
    </source>
</evidence>
<keyword evidence="10" id="KW-1185">Reference proteome</keyword>
<proteinExistence type="inferred from homology"/>
<dbReference type="GO" id="GO:0006624">
    <property type="term" value="P:vacuolar protein processing"/>
    <property type="evidence" value="ECO:0007669"/>
    <property type="project" value="TreeGrafter"/>
</dbReference>
<dbReference type="Pfam" id="PF05620">
    <property type="entry name" value="TMEM208_SND2"/>
    <property type="match status" value="1"/>
</dbReference>
<sequence length="176" mass="19805">MAKDTAKKNVRSNAVRMQVFSLITLAINALCLFLAAWREGSILCFSSIAGLFFWAGQEYASLALLKHFAKPVYGPKGELLDCSDVSDPKELGIYSLAQDVLWVCWVVQLLCFLFHWGFVVLYLPVPVVGLCKLWCFVSPLFMGPKSTPGLENEFGPGPMSRSERRKVEVLRRKRKL</sequence>
<reference evidence="9 10" key="2">
    <citation type="journal article" date="2012" name="Proc. Natl. Acad. Sci. U.S.A.">
        <title>Antigenic diversity is generated by distinct evolutionary mechanisms in African trypanosome species.</title>
        <authorList>
            <person name="Jackson A.P."/>
            <person name="Berry A."/>
            <person name="Aslett M."/>
            <person name="Allison H.C."/>
            <person name="Burton P."/>
            <person name="Vavrova-Anderson J."/>
            <person name="Brown R."/>
            <person name="Browne H."/>
            <person name="Corton N."/>
            <person name="Hauser H."/>
            <person name="Gamble J."/>
            <person name="Gilderthorp R."/>
            <person name="Marcello L."/>
            <person name="McQuillan J."/>
            <person name="Otto T.D."/>
            <person name="Quail M.A."/>
            <person name="Sanders M.J."/>
            <person name="van Tonder A."/>
            <person name="Ginger M.L."/>
            <person name="Field M.C."/>
            <person name="Barry J.D."/>
            <person name="Hertz-Fowler C."/>
            <person name="Berriman M."/>
        </authorList>
    </citation>
    <scope>NUCLEOTIDE SEQUENCE [LARGE SCALE GENOMIC DNA]</scope>
    <source>
        <strain evidence="9 10">IL3000</strain>
    </source>
</reference>
<dbReference type="AlphaFoldDB" id="F9WFW8"/>
<feature type="region of interest" description="Disordered" evidence="7">
    <location>
        <begin position="152"/>
        <end position="176"/>
    </location>
</feature>
<dbReference type="PANTHER" id="PTHR13505">
    <property type="entry name" value="TRANSMEMBRANE PROTEIN 208"/>
    <property type="match status" value="1"/>
</dbReference>
<organism evidence="9 10">
    <name type="scientific">Trypanosoma congolense (strain IL3000)</name>
    <dbReference type="NCBI Taxonomy" id="1068625"/>
    <lineage>
        <taxon>Eukaryota</taxon>
        <taxon>Discoba</taxon>
        <taxon>Euglenozoa</taxon>
        <taxon>Kinetoplastea</taxon>
        <taxon>Metakinetoplastina</taxon>
        <taxon>Trypanosomatida</taxon>
        <taxon>Trypanosomatidae</taxon>
        <taxon>Trypanosoma</taxon>
        <taxon>Nannomonas</taxon>
    </lineage>
</organism>
<dbReference type="OMA" id="LFHWAFF"/>
<evidence type="ECO:0000256" key="1">
    <source>
        <dbReference type="ARBA" id="ARBA00004477"/>
    </source>
</evidence>
<dbReference type="GO" id="GO:0005789">
    <property type="term" value="C:endoplasmic reticulum membrane"/>
    <property type="evidence" value="ECO:0007669"/>
    <property type="project" value="UniProtKB-SubCell"/>
</dbReference>
<feature type="transmembrane region" description="Helical" evidence="8">
    <location>
        <begin position="20"/>
        <end position="37"/>
    </location>
</feature>
<dbReference type="GO" id="GO:0005773">
    <property type="term" value="C:vacuole"/>
    <property type="evidence" value="ECO:0007669"/>
    <property type="project" value="GOC"/>
</dbReference>
<evidence type="ECO:0000256" key="5">
    <source>
        <dbReference type="ARBA" id="ARBA00022989"/>
    </source>
</evidence>
<evidence type="ECO:0000256" key="2">
    <source>
        <dbReference type="ARBA" id="ARBA00009950"/>
    </source>
</evidence>
<comment type="caution">
    <text evidence="9">The sequence shown here is derived from an EMBL/GenBank/DDBJ whole genome shotgun (WGS) entry which is preliminary data.</text>
</comment>
<evidence type="ECO:0000256" key="8">
    <source>
        <dbReference type="SAM" id="Phobius"/>
    </source>
</evidence>
<evidence type="ECO:0000256" key="4">
    <source>
        <dbReference type="ARBA" id="ARBA00022824"/>
    </source>
</evidence>
<keyword evidence="3 8" id="KW-0812">Transmembrane</keyword>
<accession>F9WFW8</accession>